<dbReference type="AlphaFoldDB" id="A0A5C6A3T0"/>
<keyword evidence="1" id="KW-0805">Transcription regulation</keyword>
<dbReference type="GO" id="GO:0003677">
    <property type="term" value="F:DNA binding"/>
    <property type="evidence" value="ECO:0007669"/>
    <property type="project" value="UniProtKB-KW"/>
</dbReference>
<evidence type="ECO:0000256" key="4">
    <source>
        <dbReference type="ARBA" id="ARBA00023163"/>
    </source>
</evidence>
<dbReference type="InterPro" id="IPR013325">
    <property type="entry name" value="RNA_pol_sigma_r2"/>
</dbReference>
<dbReference type="InterPro" id="IPR014284">
    <property type="entry name" value="RNA_pol_sigma-70_dom"/>
</dbReference>
<dbReference type="Gene3D" id="1.10.10.10">
    <property type="entry name" value="Winged helix-like DNA-binding domain superfamily/Winged helix DNA-binding domain"/>
    <property type="match status" value="1"/>
</dbReference>
<dbReference type="EMBL" id="SJPR01000007">
    <property type="protein sequence ID" value="TWT94056.1"/>
    <property type="molecule type" value="Genomic_DNA"/>
</dbReference>
<proteinExistence type="predicted"/>
<dbReference type="SUPFAM" id="SSF88659">
    <property type="entry name" value="Sigma3 and sigma4 domains of RNA polymerase sigma factors"/>
    <property type="match status" value="1"/>
</dbReference>
<dbReference type="SUPFAM" id="SSF88946">
    <property type="entry name" value="Sigma2 domain of RNA polymerase sigma factors"/>
    <property type="match status" value="1"/>
</dbReference>
<accession>A0A5C6A3T0</accession>
<dbReference type="Proteomes" id="UP000317421">
    <property type="component" value="Unassembled WGS sequence"/>
</dbReference>
<dbReference type="InterPro" id="IPR000943">
    <property type="entry name" value="RNA_pol_sigma70"/>
</dbReference>
<protein>
    <submittedName>
        <fullName evidence="7">RNA polymerase sigma factor SigA</fullName>
    </submittedName>
</protein>
<dbReference type="GO" id="GO:0006352">
    <property type="term" value="P:DNA-templated transcription initiation"/>
    <property type="evidence" value="ECO:0007669"/>
    <property type="project" value="InterPro"/>
</dbReference>
<evidence type="ECO:0000313" key="7">
    <source>
        <dbReference type="EMBL" id="TWT94056.1"/>
    </source>
</evidence>
<dbReference type="InterPro" id="IPR007630">
    <property type="entry name" value="RNA_pol_sigma70_r4"/>
</dbReference>
<dbReference type="InterPro" id="IPR036388">
    <property type="entry name" value="WH-like_DNA-bd_sf"/>
</dbReference>
<dbReference type="Pfam" id="PF04545">
    <property type="entry name" value="Sigma70_r4"/>
    <property type="match status" value="1"/>
</dbReference>
<dbReference type="GO" id="GO:0016987">
    <property type="term" value="F:sigma factor activity"/>
    <property type="evidence" value="ECO:0007669"/>
    <property type="project" value="UniProtKB-KW"/>
</dbReference>
<evidence type="ECO:0000256" key="1">
    <source>
        <dbReference type="ARBA" id="ARBA00023015"/>
    </source>
</evidence>
<evidence type="ECO:0000313" key="8">
    <source>
        <dbReference type="Proteomes" id="UP000317421"/>
    </source>
</evidence>
<dbReference type="PANTHER" id="PTHR30603">
    <property type="entry name" value="RNA POLYMERASE SIGMA FACTOR RPO"/>
    <property type="match status" value="1"/>
</dbReference>
<evidence type="ECO:0000256" key="2">
    <source>
        <dbReference type="ARBA" id="ARBA00023082"/>
    </source>
</evidence>
<feature type="domain" description="RNA polymerase sigma-70 region 4" evidence="6">
    <location>
        <begin position="218"/>
        <end position="271"/>
    </location>
</feature>
<organism evidence="7 8">
    <name type="scientific">Botrimarina colliarenosi</name>
    <dbReference type="NCBI Taxonomy" id="2528001"/>
    <lineage>
        <taxon>Bacteria</taxon>
        <taxon>Pseudomonadati</taxon>
        <taxon>Planctomycetota</taxon>
        <taxon>Planctomycetia</taxon>
        <taxon>Pirellulales</taxon>
        <taxon>Lacipirellulaceae</taxon>
        <taxon>Botrimarina</taxon>
    </lineage>
</organism>
<dbReference type="RefSeq" id="WP_197526691.1">
    <property type="nucleotide sequence ID" value="NZ_SJPR01000007.1"/>
</dbReference>
<dbReference type="Pfam" id="PF04542">
    <property type="entry name" value="Sigma70_r2"/>
    <property type="match status" value="1"/>
</dbReference>
<comment type="caution">
    <text evidence="7">The sequence shown here is derived from an EMBL/GenBank/DDBJ whole genome shotgun (WGS) entry which is preliminary data.</text>
</comment>
<dbReference type="CDD" id="cd06171">
    <property type="entry name" value="Sigma70_r4"/>
    <property type="match status" value="1"/>
</dbReference>
<dbReference type="InterPro" id="IPR050239">
    <property type="entry name" value="Sigma-70_RNA_pol_init_factors"/>
</dbReference>
<feature type="domain" description="RNA polymerase sigma-70 region 2" evidence="5">
    <location>
        <begin position="107"/>
        <end position="175"/>
    </location>
</feature>
<reference evidence="7 8" key="1">
    <citation type="submission" date="2019-02" db="EMBL/GenBank/DDBJ databases">
        <title>Deep-cultivation of Planctomycetes and their phenomic and genomic characterization uncovers novel biology.</title>
        <authorList>
            <person name="Wiegand S."/>
            <person name="Jogler M."/>
            <person name="Boedeker C."/>
            <person name="Pinto D."/>
            <person name="Vollmers J."/>
            <person name="Rivas-Marin E."/>
            <person name="Kohn T."/>
            <person name="Peeters S.H."/>
            <person name="Heuer A."/>
            <person name="Rast P."/>
            <person name="Oberbeckmann S."/>
            <person name="Bunk B."/>
            <person name="Jeske O."/>
            <person name="Meyerdierks A."/>
            <person name="Storesund J.E."/>
            <person name="Kallscheuer N."/>
            <person name="Luecker S."/>
            <person name="Lage O.M."/>
            <person name="Pohl T."/>
            <person name="Merkel B.J."/>
            <person name="Hornburger P."/>
            <person name="Mueller R.-W."/>
            <person name="Bruemmer F."/>
            <person name="Labrenz M."/>
            <person name="Spormann A.M."/>
            <person name="Op Den Camp H."/>
            <person name="Overmann J."/>
            <person name="Amann R."/>
            <person name="Jetten M.S.M."/>
            <person name="Mascher T."/>
            <person name="Medema M.H."/>
            <person name="Devos D.P."/>
            <person name="Kaster A.-K."/>
            <person name="Ovreas L."/>
            <person name="Rohde M."/>
            <person name="Galperin M.Y."/>
            <person name="Jogler C."/>
        </authorList>
    </citation>
    <scope>NUCLEOTIDE SEQUENCE [LARGE SCALE GENOMIC DNA]</scope>
    <source>
        <strain evidence="7 8">Pla108</strain>
    </source>
</reference>
<evidence type="ECO:0000259" key="5">
    <source>
        <dbReference type="Pfam" id="PF04542"/>
    </source>
</evidence>
<dbReference type="InterPro" id="IPR013324">
    <property type="entry name" value="RNA_pol_sigma_r3/r4-like"/>
</dbReference>
<evidence type="ECO:0000256" key="3">
    <source>
        <dbReference type="ARBA" id="ARBA00023125"/>
    </source>
</evidence>
<dbReference type="Gene3D" id="1.20.120.1810">
    <property type="match status" value="1"/>
</dbReference>
<keyword evidence="2" id="KW-0731">Sigma factor</keyword>
<keyword evidence="8" id="KW-1185">Reference proteome</keyword>
<name>A0A5C6A3T0_9BACT</name>
<gene>
    <name evidence="7" type="primary">sigA_4</name>
    <name evidence="7" type="ORF">Pla108_37680</name>
</gene>
<evidence type="ECO:0000259" key="6">
    <source>
        <dbReference type="Pfam" id="PF04545"/>
    </source>
</evidence>
<dbReference type="PANTHER" id="PTHR30603:SF60">
    <property type="entry name" value="RNA POLYMERASE SIGMA FACTOR RPOD"/>
    <property type="match status" value="1"/>
</dbReference>
<sequence length="283" mass="32156">MAFIANGSFVGRRDNLSELSGLAAAVELGRGAVEESPSAGLPSHLGRMCATPLLKFEEEQELFRRMNFCKYRANALRSRLSRTSPDAAKVAEVEEYLCRAERIRNHLIQANTRLVMSIARKFADARNAFDDLLSHGFSSLMHSVEKFDYARGYRFSTYATCAVRRDLYRYVMSRKKDAQRFATGSDEYLNGCGEEAADEGELTEATWNHLSGSIQQMLGQLDDRERFIMTYRFGLDDSGKRASYSRLGERLGISKERVRQLANRALEKLREWAPEHRLEGLVT</sequence>
<dbReference type="NCBIfam" id="TIGR02937">
    <property type="entry name" value="sigma70-ECF"/>
    <property type="match status" value="1"/>
</dbReference>
<keyword evidence="3" id="KW-0238">DNA-binding</keyword>
<dbReference type="InterPro" id="IPR007627">
    <property type="entry name" value="RNA_pol_sigma70_r2"/>
</dbReference>
<dbReference type="PRINTS" id="PR00046">
    <property type="entry name" value="SIGMA70FCT"/>
</dbReference>
<keyword evidence="4" id="KW-0804">Transcription</keyword>